<protein>
    <recommendedName>
        <fullName evidence="3">[histone H4]-N-methyl-L-lysine(20) N-methyltransferase</fullName>
        <ecNumber evidence="3">2.1.1.362</ecNumber>
    </recommendedName>
</protein>
<evidence type="ECO:0000256" key="9">
    <source>
        <dbReference type="ARBA" id="ARBA00022853"/>
    </source>
</evidence>
<evidence type="ECO:0000259" key="14">
    <source>
        <dbReference type="PROSITE" id="PS50280"/>
    </source>
</evidence>
<dbReference type="Proteomes" id="UP000694941">
    <property type="component" value="Unplaced"/>
</dbReference>
<gene>
    <name evidence="16 17" type="primary">LOC106464749</name>
</gene>
<dbReference type="InterPro" id="IPR025790">
    <property type="entry name" value="Suv4-20_animal"/>
</dbReference>
<dbReference type="SMART" id="SM00317">
    <property type="entry name" value="SET"/>
    <property type="match status" value="1"/>
</dbReference>
<dbReference type="InterPro" id="IPR041938">
    <property type="entry name" value="Hist-Lys_N-MTase_N"/>
</dbReference>
<keyword evidence="15" id="KW-1185">Reference proteome</keyword>
<keyword evidence="7" id="KW-0808">Transferase</keyword>
<dbReference type="GeneID" id="106464749"/>
<keyword evidence="8" id="KW-0949">S-adenosyl-L-methionine</keyword>
<evidence type="ECO:0000256" key="12">
    <source>
        <dbReference type="ARBA" id="ARBA00023242"/>
    </source>
</evidence>
<dbReference type="PROSITE" id="PS50280">
    <property type="entry name" value="SET"/>
    <property type="match status" value="1"/>
</dbReference>
<dbReference type="RefSeq" id="XP_022248249.1">
    <property type="nucleotide sequence ID" value="XM_022392541.1"/>
</dbReference>
<feature type="region of interest" description="Disordered" evidence="13">
    <location>
        <begin position="1132"/>
        <end position="1177"/>
    </location>
</feature>
<organism evidence="15 16">
    <name type="scientific">Limulus polyphemus</name>
    <name type="common">Atlantic horseshoe crab</name>
    <dbReference type="NCBI Taxonomy" id="6850"/>
    <lineage>
        <taxon>Eukaryota</taxon>
        <taxon>Metazoa</taxon>
        <taxon>Ecdysozoa</taxon>
        <taxon>Arthropoda</taxon>
        <taxon>Chelicerata</taxon>
        <taxon>Merostomata</taxon>
        <taxon>Xiphosura</taxon>
        <taxon>Limulidae</taxon>
        <taxon>Limulus</taxon>
    </lineage>
</organism>
<dbReference type="PROSITE" id="PS51570">
    <property type="entry name" value="SAM_MT43_SUVAR420_2"/>
    <property type="match status" value="1"/>
</dbReference>
<evidence type="ECO:0000256" key="2">
    <source>
        <dbReference type="ARBA" id="ARBA00004286"/>
    </source>
</evidence>
<evidence type="ECO:0000256" key="5">
    <source>
        <dbReference type="ARBA" id="ARBA00022491"/>
    </source>
</evidence>
<dbReference type="SUPFAM" id="SSF82199">
    <property type="entry name" value="SET domain"/>
    <property type="match status" value="1"/>
</dbReference>
<name>A0ABM1SX92_LIMPO</name>
<keyword evidence="4" id="KW-0158">Chromosome</keyword>
<evidence type="ECO:0000313" key="15">
    <source>
        <dbReference type="Proteomes" id="UP000694941"/>
    </source>
</evidence>
<feature type="domain" description="SET" evidence="14">
    <location>
        <begin position="112"/>
        <end position="228"/>
    </location>
</feature>
<comment type="subcellular location">
    <subcellularLocation>
        <location evidence="2">Chromosome</location>
    </subcellularLocation>
    <subcellularLocation>
        <location evidence="1">Nucleus</location>
    </subcellularLocation>
</comment>
<dbReference type="CDD" id="cd19186">
    <property type="entry name" value="SET_Suv4-20"/>
    <property type="match status" value="1"/>
</dbReference>
<dbReference type="PANTHER" id="PTHR12977:SF4">
    <property type="entry name" value="HISTONE-LYSINE N-METHYLTRANSFERASE KMT5B"/>
    <property type="match status" value="1"/>
</dbReference>
<evidence type="ECO:0000256" key="6">
    <source>
        <dbReference type="ARBA" id="ARBA00022603"/>
    </source>
</evidence>
<dbReference type="EC" id="2.1.1.362" evidence="3"/>
<keyword evidence="6" id="KW-0489">Methyltransferase</keyword>
<reference evidence="16 17" key="1">
    <citation type="submission" date="2025-05" db="UniProtKB">
        <authorList>
            <consortium name="RefSeq"/>
        </authorList>
    </citation>
    <scope>IDENTIFICATION</scope>
    <source>
        <tissue evidence="16 17">Muscle</tissue>
    </source>
</reference>
<sequence>MVVKGFAKTMPSTRMTAKELCVNDDLVTSLVLDSYLGFTTHKMNFGFQHPKAEQKTRQIVEDFLQHQDYEKAYKQLILGDWMTNFFHDKSKHQKQAFHDHAFRYLRMFDKEAGFEMKPCKRYSMEGNVGAKICATVKWEKNDKITYLVGCIAELTEKEESQLLQPGKNDFSVMYSCRKNCAQLWLGPAAFINHDCRPNCKFVSTGRDTACVKVLREIDVGEEITCFYGEDFFGDKNCYCECETCERKGTGAFSAYQVKMEEGETKSSYSFRETDNRLNRMKRQATCAEKTINSASLEPIVNNILQNSTMRELRKRGLARYDAQLLLSQGYRFREPKIVLSPKKDLTHQNISRKKESHHDGTKFQSDKFKRRYYNHKHIKKYKSCETDFENYNVSLDQPIPYSFKGISPVNKMREKLSEKLNENHACYSSEQFPDCKQENSMSFLPLCLEKKHNYEPFKNKGNSGVIHRNYENKLCAIQNFKQQKPEHDCNELEYEKDVFKLSLLEKLNDLPCVQQAQLCSELSKSKEENSMNKFYNGIKMNARRNINNVNIDSKDFQKVILSSDINTRKNSQTSSCSTSLAEEESVIRLSSSSSIRENSYDKSSDFSERSTRRENMNCFSCKDSLCPKKTKSHHWKAIILDNSEEPFLQTPDLPIQTVRKTVETSSGDLQPEACVNVDQVMNQEKQQHLSKINTFSQPAQRFSTKRNVCISTRLRSRERRESHDVVLSNIDFKNTNNFQQSPHQIYPHKSHPQDLEACDEGIKNTRNKMMLGLCGKVNLSTSCQRVTRSRTRNYKHLNSGFQNKYKKNMDDTGGPNLENSLSQSNFLKKDFLKKSHSVFHYVSSNVGLYDIESKSLEQQNVQQTAITKTKETEKAGRTSYDKRSLQKVSNSVSLLSEKSSYTTSEKLGSLGSTQNVNFCTVKNNYEHEGDQVILKQNKKSLLVDRKKCSVNRRCLERSSSVKEHSFSSCVPFTKILINCTSGSAQNTKEIKNPLSLQSVSETDSIASRLRRPARRLKGKKRESSKQLNETMTNCLRELAGQISLQAINEKSSENFPVSPPNDTRSEQSFLHTVLPIGQGEGLEFIKSSDTIQTNEMIVDHKPQHSLFSNSSYFKLSRDKPTDPLNWALTDSTSRKIQNNSKRNSPHFSSECTQYDRKKQRRVNENSSSKFSSDKDPSQRCLKLTIRVRRNPVIEDQAHLKQPKVSKYSMKQNMIYEILPVKSSDGEWSSSSSFMKKKKKHKQKKKKKINIEKCKSTKLKFSSCDLKKNSDCVDADQAFVPRGSSYLDSSLFSSSSSSLTDSLPQPGTKRFRLILGNDTINIDIPSTKIKKSN</sequence>
<evidence type="ECO:0000313" key="16">
    <source>
        <dbReference type="RefSeq" id="XP_022248248.1"/>
    </source>
</evidence>
<evidence type="ECO:0000256" key="3">
    <source>
        <dbReference type="ARBA" id="ARBA00012188"/>
    </source>
</evidence>
<evidence type="ECO:0000256" key="4">
    <source>
        <dbReference type="ARBA" id="ARBA00022454"/>
    </source>
</evidence>
<evidence type="ECO:0000256" key="11">
    <source>
        <dbReference type="ARBA" id="ARBA00023163"/>
    </source>
</evidence>
<evidence type="ECO:0000313" key="17">
    <source>
        <dbReference type="RefSeq" id="XP_022248249.1"/>
    </source>
</evidence>
<evidence type="ECO:0000256" key="10">
    <source>
        <dbReference type="ARBA" id="ARBA00023015"/>
    </source>
</evidence>
<dbReference type="Pfam" id="PF00856">
    <property type="entry name" value="SET"/>
    <property type="match status" value="1"/>
</dbReference>
<keyword evidence="12" id="KW-0539">Nucleus</keyword>
<dbReference type="InterPro" id="IPR046341">
    <property type="entry name" value="SET_dom_sf"/>
</dbReference>
<dbReference type="RefSeq" id="XP_022248248.1">
    <property type="nucleotide sequence ID" value="XM_022392540.1"/>
</dbReference>
<dbReference type="InterPro" id="IPR001214">
    <property type="entry name" value="SET_dom"/>
</dbReference>
<evidence type="ECO:0000256" key="7">
    <source>
        <dbReference type="ARBA" id="ARBA00022679"/>
    </source>
</evidence>
<evidence type="ECO:0000256" key="13">
    <source>
        <dbReference type="SAM" id="MobiDB-lite"/>
    </source>
</evidence>
<keyword evidence="11" id="KW-0804">Transcription</keyword>
<accession>A0ABM1SX92</accession>
<dbReference type="InterPro" id="IPR039977">
    <property type="entry name" value="Suv4-20/Set9"/>
</dbReference>
<keyword evidence="10" id="KW-0805">Transcription regulation</keyword>
<dbReference type="PANTHER" id="PTHR12977">
    <property type="entry name" value="SUPPRESSOR OF VARIEGATION 4-20-RELATED"/>
    <property type="match status" value="1"/>
</dbReference>
<dbReference type="InterPro" id="IPR044426">
    <property type="entry name" value="Suv4-20_SET"/>
</dbReference>
<feature type="compositionally biased region" description="Polar residues" evidence="13">
    <location>
        <begin position="1132"/>
        <end position="1152"/>
    </location>
</feature>
<keyword evidence="9" id="KW-0156">Chromatin regulator</keyword>
<evidence type="ECO:0000256" key="8">
    <source>
        <dbReference type="ARBA" id="ARBA00022691"/>
    </source>
</evidence>
<dbReference type="Gene3D" id="2.170.270.10">
    <property type="entry name" value="SET domain"/>
    <property type="match status" value="1"/>
</dbReference>
<proteinExistence type="predicted"/>
<evidence type="ECO:0000256" key="1">
    <source>
        <dbReference type="ARBA" id="ARBA00004123"/>
    </source>
</evidence>
<dbReference type="Gene3D" id="1.10.10.1700">
    <property type="entry name" value="Histone-lysine N-methyltransferase"/>
    <property type="match status" value="1"/>
</dbReference>
<keyword evidence="5" id="KW-0678">Repressor</keyword>